<feature type="domain" description="F-box" evidence="1">
    <location>
        <begin position="37"/>
        <end position="86"/>
    </location>
</feature>
<gene>
    <name evidence="2" type="ORF">NP233_g6513</name>
</gene>
<dbReference type="InterPro" id="IPR001810">
    <property type="entry name" value="F-box_dom"/>
</dbReference>
<dbReference type="CDD" id="cd09917">
    <property type="entry name" value="F-box_SF"/>
    <property type="match status" value="1"/>
</dbReference>
<keyword evidence="3" id="KW-1185">Reference proteome</keyword>
<dbReference type="SUPFAM" id="SSF81383">
    <property type="entry name" value="F-box domain"/>
    <property type="match status" value="1"/>
</dbReference>
<evidence type="ECO:0000313" key="3">
    <source>
        <dbReference type="Proteomes" id="UP001213000"/>
    </source>
</evidence>
<proteinExistence type="predicted"/>
<name>A0AAD5YQV1_9AGAR</name>
<accession>A0AAD5YQV1</accession>
<dbReference type="Proteomes" id="UP001213000">
    <property type="component" value="Unassembled WGS sequence"/>
</dbReference>
<dbReference type="InterPro" id="IPR036047">
    <property type="entry name" value="F-box-like_dom_sf"/>
</dbReference>
<sequence length="543" mass="63761">MKAQKFAFLDGENAMEGPRSVPVKRPDKRVKGRRGHLKLMTEIPLDTLYEIFCQLDPADLLHLSWTSRSLNEIVMERKARYIWQGAFERLYESENPPPRCPDDMNLAQYAKFLFERRCMLCDAMHGYYTSWMMRLRACWKCLTSDIFEEYSGPTEIFCVLLIKAKLCQEVEDSGDLTAVTDRKVAITIAKVQGTNEFEEWETNQAESRQEELQQLRMKRQNDILSKLADHGWTLEITQEITGGEIIDQLPGLKKSKKLTSGEWKDLQPRLLARLEELRATYISEQRMLRVVDRWLSFNDSFDSWVESQSMESYWLPKIIDIAALEPYRSIVFMPAWDADDTTVFFDINSIDRAAKTWMRERNDFLFSLIPTDIRNKLNRVAQTDDEGKFILPDLACLLFSKPKKGRHLEEPYTLADICRHRLVEWEANMPESEEDQQIHFAMRNGIGSPYERPWKWDLDDFGLEFNTRAYYVAQEVFQFLGLDPFTVSLSDIEEYHLDMSCVGCFRYSGCFGRVHTRWISIVTHEMHNHDDGDIPMEERWSTR</sequence>
<organism evidence="2 3">
    <name type="scientific">Leucocoprinus birnbaumii</name>
    <dbReference type="NCBI Taxonomy" id="56174"/>
    <lineage>
        <taxon>Eukaryota</taxon>
        <taxon>Fungi</taxon>
        <taxon>Dikarya</taxon>
        <taxon>Basidiomycota</taxon>
        <taxon>Agaricomycotina</taxon>
        <taxon>Agaricomycetes</taxon>
        <taxon>Agaricomycetidae</taxon>
        <taxon>Agaricales</taxon>
        <taxon>Agaricineae</taxon>
        <taxon>Agaricaceae</taxon>
        <taxon>Leucocoprinus</taxon>
    </lineage>
</organism>
<dbReference type="PROSITE" id="PS50181">
    <property type="entry name" value="FBOX"/>
    <property type="match status" value="1"/>
</dbReference>
<dbReference type="EMBL" id="JANIEX010000430">
    <property type="protein sequence ID" value="KAJ3567204.1"/>
    <property type="molecule type" value="Genomic_DNA"/>
</dbReference>
<evidence type="ECO:0000259" key="1">
    <source>
        <dbReference type="PROSITE" id="PS50181"/>
    </source>
</evidence>
<dbReference type="AlphaFoldDB" id="A0AAD5YQV1"/>
<protein>
    <recommendedName>
        <fullName evidence="1">F-box domain-containing protein</fullName>
    </recommendedName>
</protein>
<evidence type="ECO:0000313" key="2">
    <source>
        <dbReference type="EMBL" id="KAJ3567204.1"/>
    </source>
</evidence>
<comment type="caution">
    <text evidence="2">The sequence shown here is derived from an EMBL/GenBank/DDBJ whole genome shotgun (WGS) entry which is preliminary data.</text>
</comment>
<reference evidence="2" key="1">
    <citation type="submission" date="2022-07" db="EMBL/GenBank/DDBJ databases">
        <title>Genome Sequence of Leucocoprinus birnbaumii.</title>
        <authorList>
            <person name="Buettner E."/>
        </authorList>
    </citation>
    <scope>NUCLEOTIDE SEQUENCE</scope>
    <source>
        <strain evidence="2">VT141</strain>
    </source>
</reference>
<dbReference type="Pfam" id="PF00646">
    <property type="entry name" value="F-box"/>
    <property type="match status" value="1"/>
</dbReference>